<reference evidence="1 2" key="1">
    <citation type="submission" date="2015-02" db="EMBL/GenBank/DDBJ databases">
        <authorList>
            <person name="Ju K.-S."/>
            <person name="Doroghazi J.R."/>
            <person name="Metcalf W."/>
        </authorList>
    </citation>
    <scope>NUCLEOTIDE SEQUENCE [LARGE SCALE GENOMIC DNA]</scope>
    <source>
        <strain evidence="1 2">ATCC 31215</strain>
    </source>
</reference>
<comment type="caution">
    <text evidence="1">The sequence shown here is derived from an EMBL/GenBank/DDBJ whole genome shotgun (WGS) entry which is preliminary data.</text>
</comment>
<dbReference type="Gene3D" id="3.40.50.1820">
    <property type="entry name" value="alpha/beta hydrolase"/>
    <property type="match status" value="1"/>
</dbReference>
<accession>A0A0F2TFL1</accession>
<dbReference type="SUPFAM" id="SSF53474">
    <property type="entry name" value="alpha/beta-Hydrolases"/>
    <property type="match status" value="1"/>
</dbReference>
<dbReference type="Proteomes" id="UP000033699">
    <property type="component" value="Unassembled WGS sequence"/>
</dbReference>
<evidence type="ECO:0000313" key="1">
    <source>
        <dbReference type="EMBL" id="KJS60502.1"/>
    </source>
</evidence>
<dbReference type="OrthoDB" id="4535652at2"/>
<proteinExistence type="predicted"/>
<sequence>MTTENEPVIEPFGFLAPPAPPEIPAAPTPDRTWQLPGGKAWVYLANPEGQIERPVILSDGFNTGPSKLDELYHGLERGEFPFISELRRRGRDLIILGYDERSALIQENAQTAMACIMQTIAERVSDTPLVVGGFSMGGLVTRYALLKMERMRMDHQVAVYLSYDSPQRGAWIPIALQAFAHFLKATPALSKQINSPAARQLLWRHIETPEDTPREDPLRTDFLAELEQMGSWPMRPLKLAVANGTGNGGGNGVKPGIDAIKVTSGWFNGTTLRTQSTGKDQEVARLKGLLSEKRVVTNDLPELDGAPGGTLESFGIAGQKLKVTGKVEIEPGTESICFVPSVSAVSVRKLDTQADVYTDIEQLPPEESDFDDFVCSSTNTRHTAMTAELGEWILDRLPN</sequence>
<evidence type="ECO:0008006" key="3">
    <source>
        <dbReference type="Google" id="ProtNLM"/>
    </source>
</evidence>
<dbReference type="InterPro" id="IPR029058">
    <property type="entry name" value="AB_hydrolase_fold"/>
</dbReference>
<dbReference type="EMBL" id="JZKH01000042">
    <property type="protein sequence ID" value="KJS60502.1"/>
    <property type="molecule type" value="Genomic_DNA"/>
</dbReference>
<protein>
    <recommendedName>
        <fullName evidence="3">DUF676 domain-containing protein</fullName>
    </recommendedName>
</protein>
<keyword evidence="2" id="KW-1185">Reference proteome</keyword>
<dbReference type="PATRIC" id="fig|359131.3.peg.5019"/>
<dbReference type="AlphaFoldDB" id="A0A0F2TFL1"/>
<name>A0A0F2TFL1_STRR3</name>
<dbReference type="RefSeq" id="WP_052707473.1">
    <property type="nucleotide sequence ID" value="NZ_JZKH01000042.1"/>
</dbReference>
<organism evidence="1 2">
    <name type="scientific">Streptomyces rubellomurinus (strain ATCC 31215)</name>
    <dbReference type="NCBI Taxonomy" id="359131"/>
    <lineage>
        <taxon>Bacteria</taxon>
        <taxon>Bacillati</taxon>
        <taxon>Actinomycetota</taxon>
        <taxon>Actinomycetes</taxon>
        <taxon>Kitasatosporales</taxon>
        <taxon>Streptomycetaceae</taxon>
        <taxon>Streptomyces</taxon>
    </lineage>
</organism>
<evidence type="ECO:0000313" key="2">
    <source>
        <dbReference type="Proteomes" id="UP000033699"/>
    </source>
</evidence>
<gene>
    <name evidence="1" type="ORF">VM95_20825</name>
</gene>